<dbReference type="AlphaFoldDB" id="A0A1Q5PTQ5"/>
<evidence type="ECO:0000256" key="4">
    <source>
        <dbReference type="ARBA" id="ARBA00022827"/>
    </source>
</evidence>
<dbReference type="PRINTS" id="PR00368">
    <property type="entry name" value="FADPNR"/>
</dbReference>
<dbReference type="InterPro" id="IPR023753">
    <property type="entry name" value="FAD/NAD-binding_dom"/>
</dbReference>
<keyword evidence="5" id="KW-0560">Oxidoreductase</keyword>
<sequence length="432" mass="47498">MFKLHRARGNAPHLVIVGGGFAGLAALDQAQRQGLRVTLIDRRPYTTFQPLLYQVATGGLNPGDVTYALRRLATRKEASFRQGAVTAIDPVARTVELDHGYQVHYDKLLLTPGVGPNYFGVPGAAEHTWSIYTRADAIKTRDAVFSGLERLTRAADRERRFTVVVVGGGATGVETAGSLAELKSEALPTIYPELATDNFRVILVEMSDRLLAPFAERQRIYTLRQLRKRGVDVRLRTSVAKVSEHAIEFGDGTRLETDVVIWASGVGAHPEVADWGLPLGRGGRILVEPTLQVVGQEHIYAAGDACLVEKQPSPQLASPALQMGRHAVQNIVAALRRQDRRDFSYHDKGIMATIGRNAAVVELSNGVHFRGFGAWATWVALHLATLLGGRNRLQTMVNMTFRYWEWPASAATIVGDMVAPTQRLDYTRPHDK</sequence>
<comment type="cofactor">
    <cofactor evidence="1">
        <name>FAD</name>
        <dbReference type="ChEBI" id="CHEBI:57692"/>
    </cofactor>
</comment>
<dbReference type="PRINTS" id="PR00411">
    <property type="entry name" value="PNDRDTASEI"/>
</dbReference>
<dbReference type="FunCoup" id="A0A1Q5PTQ5">
    <property type="interactions" value="92"/>
</dbReference>
<dbReference type="EMBL" id="MQVS01000012">
    <property type="protein sequence ID" value="OKL50944.1"/>
    <property type="molecule type" value="Genomic_DNA"/>
</dbReference>
<evidence type="ECO:0000256" key="2">
    <source>
        <dbReference type="ARBA" id="ARBA00005272"/>
    </source>
</evidence>
<dbReference type="PANTHER" id="PTHR42913:SF3">
    <property type="entry name" value="64 KDA MITOCHONDRIAL NADH DEHYDROGENASE (EUROFUNG)"/>
    <property type="match status" value="1"/>
</dbReference>
<accession>A0A1Q5PTQ5</accession>
<dbReference type="InterPro" id="IPR051169">
    <property type="entry name" value="NADH-Q_oxidoreductase"/>
</dbReference>
<dbReference type="GO" id="GO:0019646">
    <property type="term" value="P:aerobic electron transport chain"/>
    <property type="evidence" value="ECO:0007669"/>
    <property type="project" value="TreeGrafter"/>
</dbReference>
<comment type="similarity">
    <text evidence="2">Belongs to the NADH dehydrogenase family.</text>
</comment>
<name>A0A1Q5PTQ5_9ACTO</name>
<organism evidence="7 8">
    <name type="scientific">Buchananella hordeovulneris</name>
    <dbReference type="NCBI Taxonomy" id="52770"/>
    <lineage>
        <taxon>Bacteria</taxon>
        <taxon>Bacillati</taxon>
        <taxon>Actinomycetota</taxon>
        <taxon>Actinomycetes</taxon>
        <taxon>Actinomycetales</taxon>
        <taxon>Actinomycetaceae</taxon>
        <taxon>Buchananella</taxon>
    </lineage>
</organism>
<keyword evidence="8" id="KW-1185">Reference proteome</keyword>
<keyword evidence="4" id="KW-0274">FAD</keyword>
<evidence type="ECO:0000313" key="7">
    <source>
        <dbReference type="EMBL" id="OKL50944.1"/>
    </source>
</evidence>
<dbReference type="Gene3D" id="3.50.50.100">
    <property type="match status" value="1"/>
</dbReference>
<gene>
    <name evidence="7" type="ORF">BSZ40_09935</name>
</gene>
<proteinExistence type="inferred from homology"/>
<dbReference type="SUPFAM" id="SSF51905">
    <property type="entry name" value="FAD/NAD(P)-binding domain"/>
    <property type="match status" value="1"/>
</dbReference>
<dbReference type="RefSeq" id="WP_073825917.1">
    <property type="nucleotide sequence ID" value="NZ_JAUNKL010000006.1"/>
</dbReference>
<dbReference type="OrthoDB" id="9781621at2"/>
<reference evidence="8" key="1">
    <citation type="submission" date="2016-12" db="EMBL/GenBank/DDBJ databases">
        <authorList>
            <person name="Meng X."/>
        </authorList>
    </citation>
    <scope>NUCLEOTIDE SEQUENCE [LARGE SCALE GENOMIC DNA]</scope>
    <source>
        <strain evidence="8">DSM 20732</strain>
    </source>
</reference>
<protein>
    <submittedName>
        <fullName evidence="7">NADH dehydrogenase</fullName>
    </submittedName>
</protein>
<dbReference type="STRING" id="52770.BSZ40_09935"/>
<dbReference type="PANTHER" id="PTHR42913">
    <property type="entry name" value="APOPTOSIS-INDUCING FACTOR 1"/>
    <property type="match status" value="1"/>
</dbReference>
<evidence type="ECO:0000256" key="1">
    <source>
        <dbReference type="ARBA" id="ARBA00001974"/>
    </source>
</evidence>
<dbReference type="GO" id="GO:0003955">
    <property type="term" value="F:NAD(P)H dehydrogenase (quinone) activity"/>
    <property type="evidence" value="ECO:0007669"/>
    <property type="project" value="TreeGrafter"/>
</dbReference>
<evidence type="ECO:0000313" key="8">
    <source>
        <dbReference type="Proteomes" id="UP000185612"/>
    </source>
</evidence>
<evidence type="ECO:0000256" key="5">
    <source>
        <dbReference type="ARBA" id="ARBA00023002"/>
    </source>
</evidence>
<comment type="caution">
    <text evidence="7">The sequence shown here is derived from an EMBL/GenBank/DDBJ whole genome shotgun (WGS) entry which is preliminary data.</text>
</comment>
<keyword evidence="3" id="KW-0285">Flavoprotein</keyword>
<evidence type="ECO:0000259" key="6">
    <source>
        <dbReference type="Pfam" id="PF07992"/>
    </source>
</evidence>
<dbReference type="Proteomes" id="UP000185612">
    <property type="component" value="Unassembled WGS sequence"/>
</dbReference>
<feature type="domain" description="FAD/NAD(P)-binding" evidence="6">
    <location>
        <begin position="13"/>
        <end position="324"/>
    </location>
</feature>
<evidence type="ECO:0000256" key="3">
    <source>
        <dbReference type="ARBA" id="ARBA00022630"/>
    </source>
</evidence>
<dbReference type="InterPro" id="IPR036188">
    <property type="entry name" value="FAD/NAD-bd_sf"/>
</dbReference>
<dbReference type="InParanoid" id="A0A1Q5PTQ5"/>
<dbReference type="Pfam" id="PF07992">
    <property type="entry name" value="Pyr_redox_2"/>
    <property type="match status" value="1"/>
</dbReference>